<sequence>MRTSLFLTLALLASAPFASAQKVTLPLWPNGAPEPYQGNAPETDITKPTDALIAGKPLMHLTNVSKPTLTVYPPTHVANTGAAVLVFPGGGYSILAYDLEGTEVCTWLNSIGVTCVLVKYRVPFKTHYPANAADLEDAQQAMRITRSHAAEWHIDPNRVGVLGFSAGAHLAVVLSNHADYKRPGEPANEPNARPDFALIIYPGYLTDAPALDKLAQGIDPTSNTPPTFLLQAEDDPVHEENSLIYFQALKEAKVPAELHIFAQGGHGYGLRPTDLPITHWPTLAETWLHTIHILGGPAASPNP</sequence>
<organism evidence="5">
    <name type="scientific">Edaphobacter paludis</name>
    <dbReference type="NCBI Taxonomy" id="3035702"/>
    <lineage>
        <taxon>Bacteria</taxon>
        <taxon>Pseudomonadati</taxon>
        <taxon>Acidobacteriota</taxon>
        <taxon>Terriglobia</taxon>
        <taxon>Terriglobales</taxon>
        <taxon>Acidobacteriaceae</taxon>
        <taxon>Edaphobacter</taxon>
    </lineage>
</organism>
<dbReference type="InterPro" id="IPR029058">
    <property type="entry name" value="AB_hydrolase_fold"/>
</dbReference>
<feature type="chain" id="PRO_5043761528" evidence="2">
    <location>
        <begin position="21"/>
        <end position="303"/>
    </location>
</feature>
<feature type="domain" description="Peptidase S9 prolyl oligopeptidase catalytic" evidence="3">
    <location>
        <begin position="219"/>
        <end position="269"/>
    </location>
</feature>
<gene>
    <name evidence="5" type="ORF">P4G45_01085</name>
</gene>
<dbReference type="AlphaFoldDB" id="A0AAU7CYI3"/>
<evidence type="ECO:0000256" key="2">
    <source>
        <dbReference type="SAM" id="SignalP"/>
    </source>
</evidence>
<dbReference type="Gene3D" id="3.40.50.1820">
    <property type="entry name" value="alpha/beta hydrolase"/>
    <property type="match status" value="1"/>
</dbReference>
<reference evidence="5" key="1">
    <citation type="submission" date="2023-03" db="EMBL/GenBank/DDBJ databases">
        <title>Edaphobacter sp.</title>
        <authorList>
            <person name="Huber K.J."/>
            <person name="Papendorf J."/>
            <person name="Pilke C."/>
            <person name="Bunk B."/>
            <person name="Sproeer C."/>
            <person name="Pester M."/>
        </authorList>
    </citation>
    <scope>NUCLEOTIDE SEQUENCE</scope>
    <source>
        <strain evidence="5">DSM 109919</strain>
    </source>
</reference>
<evidence type="ECO:0000259" key="3">
    <source>
        <dbReference type="Pfam" id="PF00326"/>
    </source>
</evidence>
<dbReference type="InterPro" id="IPR001375">
    <property type="entry name" value="Peptidase_S9_cat"/>
</dbReference>
<dbReference type="GO" id="GO:0006508">
    <property type="term" value="P:proteolysis"/>
    <property type="evidence" value="ECO:0007669"/>
    <property type="project" value="InterPro"/>
</dbReference>
<keyword evidence="2" id="KW-0732">Signal</keyword>
<name>A0AAU7CYI3_9BACT</name>
<dbReference type="InterPro" id="IPR050300">
    <property type="entry name" value="GDXG_lipolytic_enzyme"/>
</dbReference>
<evidence type="ECO:0000259" key="4">
    <source>
        <dbReference type="Pfam" id="PF07859"/>
    </source>
</evidence>
<feature type="signal peptide" evidence="2">
    <location>
        <begin position="1"/>
        <end position="20"/>
    </location>
</feature>
<dbReference type="KEGG" id="epl:P4G45_01085"/>
<dbReference type="PANTHER" id="PTHR48081">
    <property type="entry name" value="AB HYDROLASE SUPERFAMILY PROTEIN C4A8.06C"/>
    <property type="match status" value="1"/>
</dbReference>
<keyword evidence="1 5" id="KW-0378">Hydrolase</keyword>
<protein>
    <submittedName>
        <fullName evidence="5">Alpha/beta hydrolase</fullName>
    </submittedName>
</protein>
<dbReference type="RefSeq" id="WP_348267853.1">
    <property type="nucleotide sequence ID" value="NZ_CP121194.1"/>
</dbReference>
<proteinExistence type="predicted"/>
<feature type="domain" description="Alpha/beta hydrolase fold-3" evidence="4">
    <location>
        <begin position="85"/>
        <end position="204"/>
    </location>
</feature>
<dbReference type="Pfam" id="PF07859">
    <property type="entry name" value="Abhydrolase_3"/>
    <property type="match status" value="1"/>
</dbReference>
<dbReference type="GO" id="GO:0008236">
    <property type="term" value="F:serine-type peptidase activity"/>
    <property type="evidence" value="ECO:0007669"/>
    <property type="project" value="InterPro"/>
</dbReference>
<dbReference type="Pfam" id="PF00326">
    <property type="entry name" value="Peptidase_S9"/>
    <property type="match status" value="1"/>
</dbReference>
<dbReference type="PANTHER" id="PTHR48081:SF6">
    <property type="entry name" value="PEPTIDASE S9 PROLYL OLIGOPEPTIDASE CATALYTIC DOMAIN-CONTAINING PROTEIN"/>
    <property type="match status" value="1"/>
</dbReference>
<dbReference type="EMBL" id="CP121194">
    <property type="protein sequence ID" value="XBH10345.1"/>
    <property type="molecule type" value="Genomic_DNA"/>
</dbReference>
<dbReference type="InterPro" id="IPR013094">
    <property type="entry name" value="AB_hydrolase_3"/>
</dbReference>
<evidence type="ECO:0000256" key="1">
    <source>
        <dbReference type="ARBA" id="ARBA00022801"/>
    </source>
</evidence>
<dbReference type="SUPFAM" id="SSF53474">
    <property type="entry name" value="alpha/beta-Hydrolases"/>
    <property type="match status" value="1"/>
</dbReference>
<evidence type="ECO:0000313" key="5">
    <source>
        <dbReference type="EMBL" id="XBH10345.1"/>
    </source>
</evidence>
<accession>A0AAU7CYI3</accession>